<protein>
    <submittedName>
        <fullName evidence="1">Uncharacterized protein</fullName>
    </submittedName>
</protein>
<reference evidence="1 2" key="1">
    <citation type="submission" date="2008-10" db="EMBL/GenBank/DDBJ databases">
        <title>Draft genome sequence of Parabacteroides johnsonii (DSM 18315).</title>
        <authorList>
            <person name="Sudarsanam P."/>
            <person name="Ley R."/>
            <person name="Guruge J."/>
            <person name="Turnbaugh P.J."/>
            <person name="Mahowald M."/>
            <person name="Liep D."/>
            <person name="Gordon J."/>
        </authorList>
    </citation>
    <scope>NUCLEOTIDE SEQUENCE [LARGE SCALE GENOMIC DNA]</scope>
    <source>
        <strain evidence="1 2">DSM 18315</strain>
    </source>
</reference>
<dbReference type="AlphaFoldDB" id="B7BDA7"/>
<organism evidence="1 2">
    <name type="scientific">Parabacteroides johnsonii DSM 18315</name>
    <dbReference type="NCBI Taxonomy" id="537006"/>
    <lineage>
        <taxon>Bacteria</taxon>
        <taxon>Pseudomonadati</taxon>
        <taxon>Bacteroidota</taxon>
        <taxon>Bacteroidia</taxon>
        <taxon>Bacteroidales</taxon>
        <taxon>Tannerellaceae</taxon>
        <taxon>Parabacteroides</taxon>
    </lineage>
</organism>
<gene>
    <name evidence="1" type="ORF">PRABACTJOHN_03027</name>
</gene>
<accession>B7BDA7</accession>
<comment type="caution">
    <text evidence="1">The sequence shown here is derived from an EMBL/GenBank/DDBJ whole genome shotgun (WGS) entry which is preliminary data.</text>
</comment>
<name>B7BDA7_9BACT</name>
<dbReference type="STRING" id="537006.PRABACTJOHN_03027"/>
<dbReference type="EMBL" id="ABYH01000330">
    <property type="protein sequence ID" value="EEC95562.1"/>
    <property type="molecule type" value="Genomic_DNA"/>
</dbReference>
<evidence type="ECO:0000313" key="2">
    <source>
        <dbReference type="Proteomes" id="UP000005510"/>
    </source>
</evidence>
<reference evidence="1 2" key="2">
    <citation type="submission" date="2008-10" db="EMBL/GenBank/DDBJ databases">
        <authorList>
            <person name="Fulton L."/>
            <person name="Clifton S."/>
            <person name="Fulton B."/>
            <person name="Xu J."/>
            <person name="Minx P."/>
            <person name="Pepin K.H."/>
            <person name="Johnson M."/>
            <person name="Bhonagiri V."/>
            <person name="Nash W.E."/>
            <person name="Mardis E.R."/>
            <person name="Wilson R.K."/>
        </authorList>
    </citation>
    <scope>NUCLEOTIDE SEQUENCE [LARGE SCALE GENOMIC DNA]</scope>
    <source>
        <strain evidence="1 2">DSM 18315</strain>
    </source>
</reference>
<dbReference type="HOGENOM" id="CLU_3293691_0_0_10"/>
<sequence length="40" mass="4685">MYIFDIVENIHGIVKNIFDIAENRLHLHQRANALGIIRIL</sequence>
<evidence type="ECO:0000313" key="1">
    <source>
        <dbReference type="EMBL" id="EEC95562.1"/>
    </source>
</evidence>
<proteinExistence type="predicted"/>
<dbReference type="Proteomes" id="UP000005510">
    <property type="component" value="Unassembled WGS sequence"/>
</dbReference>